<dbReference type="Proteomes" id="UP000596742">
    <property type="component" value="Unassembled WGS sequence"/>
</dbReference>
<proteinExistence type="predicted"/>
<feature type="chain" id="PRO_5033002223" evidence="2">
    <location>
        <begin position="20"/>
        <end position="323"/>
    </location>
</feature>
<sequence>METFMFLFCFSLFTLNVNAFLLDDKTTSPNSGVAGHQYIALMELLTDEMKARKRLEEAVTQLHTEVVSKTLNITNHRGQTDMIIAELQTKLQNMENKLQHSVQQQNIENAALRQSYSSLQKESSIIMQNYSIIQQHYSMLQQNYSTLQVEHDEFKNKLTAHDKKSAEIATEIAALKQLKAINQLQDINTLQTDTQTLKHQVHTLSTNQAARGQDFLALYNQTLAFRSDMARELTKLSNHHNDSIDMFLKQIQNENKTSHQLISNINKTMNVFNQHITNNVTQSNSQIKKMLHDEIHVIRKQVEDESNGSYIQNKLRVCSGICV</sequence>
<dbReference type="AlphaFoldDB" id="A0A8B6D1L1"/>
<protein>
    <submittedName>
        <fullName evidence="3">Uncharacterized protein</fullName>
    </submittedName>
</protein>
<keyword evidence="1" id="KW-0175">Coiled coil</keyword>
<comment type="caution">
    <text evidence="3">The sequence shown here is derived from an EMBL/GenBank/DDBJ whole genome shotgun (WGS) entry which is preliminary data.</text>
</comment>
<gene>
    <name evidence="3" type="ORF">MGAL_10B073644</name>
</gene>
<organism evidence="3 4">
    <name type="scientific">Mytilus galloprovincialis</name>
    <name type="common">Mediterranean mussel</name>
    <dbReference type="NCBI Taxonomy" id="29158"/>
    <lineage>
        <taxon>Eukaryota</taxon>
        <taxon>Metazoa</taxon>
        <taxon>Spiralia</taxon>
        <taxon>Lophotrochozoa</taxon>
        <taxon>Mollusca</taxon>
        <taxon>Bivalvia</taxon>
        <taxon>Autobranchia</taxon>
        <taxon>Pteriomorphia</taxon>
        <taxon>Mytilida</taxon>
        <taxon>Mytiloidea</taxon>
        <taxon>Mytilidae</taxon>
        <taxon>Mytilinae</taxon>
        <taxon>Mytilus</taxon>
    </lineage>
</organism>
<dbReference type="EMBL" id="UYJE01002696">
    <property type="protein sequence ID" value="VDI12927.1"/>
    <property type="molecule type" value="Genomic_DNA"/>
</dbReference>
<name>A0A8B6D1L1_MYTGA</name>
<evidence type="ECO:0000313" key="3">
    <source>
        <dbReference type="EMBL" id="VDI12927.1"/>
    </source>
</evidence>
<evidence type="ECO:0000256" key="2">
    <source>
        <dbReference type="SAM" id="SignalP"/>
    </source>
</evidence>
<keyword evidence="2" id="KW-0732">Signal</keyword>
<reference evidence="3" key="1">
    <citation type="submission" date="2018-11" db="EMBL/GenBank/DDBJ databases">
        <authorList>
            <person name="Alioto T."/>
            <person name="Alioto T."/>
        </authorList>
    </citation>
    <scope>NUCLEOTIDE SEQUENCE</scope>
</reference>
<evidence type="ECO:0000313" key="4">
    <source>
        <dbReference type="Proteomes" id="UP000596742"/>
    </source>
</evidence>
<dbReference type="OrthoDB" id="6183367at2759"/>
<accession>A0A8B6D1L1</accession>
<feature type="signal peptide" evidence="2">
    <location>
        <begin position="1"/>
        <end position="19"/>
    </location>
</feature>
<feature type="coiled-coil region" evidence="1">
    <location>
        <begin position="84"/>
        <end position="157"/>
    </location>
</feature>
<keyword evidence="4" id="KW-1185">Reference proteome</keyword>
<evidence type="ECO:0000256" key="1">
    <source>
        <dbReference type="SAM" id="Coils"/>
    </source>
</evidence>